<dbReference type="AlphaFoldDB" id="A0A930Y8M4"/>
<dbReference type="Gene3D" id="3.40.50.1820">
    <property type="entry name" value="alpha/beta hydrolase"/>
    <property type="match status" value="1"/>
</dbReference>
<dbReference type="InterPro" id="IPR013595">
    <property type="entry name" value="Pept_S33_TAP-like_C"/>
</dbReference>
<reference evidence="7" key="1">
    <citation type="submission" date="2020-11" db="EMBL/GenBank/DDBJ databases">
        <title>Nocardioides sp. CBS4Y-1, whole genome shotgun sequence.</title>
        <authorList>
            <person name="Tuo L."/>
        </authorList>
    </citation>
    <scope>NUCLEOTIDE SEQUENCE</scope>
    <source>
        <strain evidence="7">CBS4Y-1</strain>
    </source>
</reference>
<dbReference type="Pfam" id="PF08386">
    <property type="entry name" value="Abhydrolase_4"/>
    <property type="match status" value="1"/>
</dbReference>
<dbReference type="PANTHER" id="PTHR43248">
    <property type="entry name" value="2-SUCCINYL-6-HYDROXY-2,4-CYCLOHEXADIENE-1-CARBOXYLATE SYNTHASE"/>
    <property type="match status" value="1"/>
</dbReference>
<keyword evidence="2" id="KW-0732">Signal</keyword>
<evidence type="ECO:0000313" key="7">
    <source>
        <dbReference type="EMBL" id="MBF4163267.1"/>
    </source>
</evidence>
<keyword evidence="8" id="KW-1185">Reference proteome</keyword>
<dbReference type="GO" id="GO:0016787">
    <property type="term" value="F:hydrolase activity"/>
    <property type="evidence" value="ECO:0007669"/>
    <property type="project" value="UniProtKB-KW"/>
</dbReference>
<evidence type="ECO:0000259" key="5">
    <source>
        <dbReference type="Pfam" id="PF00561"/>
    </source>
</evidence>
<evidence type="ECO:0000256" key="3">
    <source>
        <dbReference type="ARBA" id="ARBA00022801"/>
    </source>
</evidence>
<comment type="caution">
    <text evidence="7">The sequence shown here is derived from an EMBL/GenBank/DDBJ whole genome shotgun (WGS) entry which is preliminary data.</text>
</comment>
<dbReference type="InterPro" id="IPR029058">
    <property type="entry name" value="AB_hydrolase_fold"/>
</dbReference>
<evidence type="ECO:0000256" key="4">
    <source>
        <dbReference type="SAM" id="MobiDB-lite"/>
    </source>
</evidence>
<sequence length="520" mass="54387">MVLIAILAVLAVVVAGVGFAVLGLTGGSQDSSSSTSRPSLAPTSADPDATEAPDADLAPFYSQSLDWGSCDDGSSNECAELTVPVDYEDPGGATFQLALLKVPAAEPSERIGSLVVNPGGPGAPGTSYAAARGNVFRQPILDHFDLVGFDPRGTGASDPVDCLSDSLLDAFLSQNPVPDDQAEIRSSVGSLEDFFEGCIENSDDLVSHVSTAEAARDMDVLRAALGESTLTYFGASYGTKLGATYASLFPKRVGRFVLDGAVDPELTSEQLTLGQAEGFDRALTAYVTDCVDSGDCVLGDTVDAGLARIKSFLAEVDQKPLPTSDGRELEGGNAFYGLITPLYVRDYWPYLTTALSQAFGGDGSALMKLADLYASRNDDGTYSDNSAEAIYAINCLDDPSSVAPSKIPAKIPEFEKVSPTLGDVFAWSLIGCRGFTLRAEEKPPTIEAKGAAPILVVGTTRDPATPYEWAQALAQELDSGVLLTRDGDGHTGYNSGNQCIDQAVEGYLIDDEVPADGTSC</sequence>
<dbReference type="Pfam" id="PF00561">
    <property type="entry name" value="Abhydrolase_1"/>
    <property type="match status" value="1"/>
</dbReference>
<comment type="similarity">
    <text evidence="1">Belongs to the peptidase S33 family.</text>
</comment>
<dbReference type="SUPFAM" id="SSF53474">
    <property type="entry name" value="alpha/beta-Hydrolases"/>
    <property type="match status" value="1"/>
</dbReference>
<feature type="domain" description="AB hydrolase-1" evidence="5">
    <location>
        <begin position="114"/>
        <end position="300"/>
    </location>
</feature>
<proteinExistence type="inferred from homology"/>
<evidence type="ECO:0000313" key="8">
    <source>
        <dbReference type="Proteomes" id="UP000656804"/>
    </source>
</evidence>
<evidence type="ECO:0000256" key="2">
    <source>
        <dbReference type="ARBA" id="ARBA00022729"/>
    </source>
</evidence>
<name>A0A930Y8M4_9ACTN</name>
<dbReference type="InterPro" id="IPR000073">
    <property type="entry name" value="AB_hydrolase_1"/>
</dbReference>
<feature type="region of interest" description="Disordered" evidence="4">
    <location>
        <begin position="26"/>
        <end position="55"/>
    </location>
</feature>
<evidence type="ECO:0000256" key="1">
    <source>
        <dbReference type="ARBA" id="ARBA00010088"/>
    </source>
</evidence>
<evidence type="ECO:0000259" key="6">
    <source>
        <dbReference type="Pfam" id="PF08386"/>
    </source>
</evidence>
<accession>A0A930Y8M4</accession>
<gene>
    <name evidence="7" type="ORF">ISG29_16365</name>
</gene>
<protein>
    <submittedName>
        <fullName evidence="7">Alpha/beta fold hydrolase</fullName>
    </submittedName>
</protein>
<feature type="compositionally biased region" description="Low complexity" evidence="4">
    <location>
        <begin position="26"/>
        <end position="47"/>
    </location>
</feature>
<keyword evidence="3 7" id="KW-0378">Hydrolase</keyword>
<feature type="domain" description="Peptidase S33 tripeptidyl aminopeptidase-like C-terminal" evidence="6">
    <location>
        <begin position="419"/>
        <end position="520"/>
    </location>
</feature>
<dbReference type="PANTHER" id="PTHR43248:SF29">
    <property type="entry name" value="TRIPEPTIDYL AMINOPEPTIDASE"/>
    <property type="match status" value="1"/>
</dbReference>
<dbReference type="EMBL" id="JADIVZ010000010">
    <property type="protein sequence ID" value="MBF4163267.1"/>
    <property type="molecule type" value="Genomic_DNA"/>
</dbReference>
<dbReference type="Proteomes" id="UP000656804">
    <property type="component" value="Unassembled WGS sequence"/>
</dbReference>
<organism evidence="7 8">
    <name type="scientific">Nocardioides acrostichi</name>
    <dbReference type="NCBI Taxonomy" id="2784339"/>
    <lineage>
        <taxon>Bacteria</taxon>
        <taxon>Bacillati</taxon>
        <taxon>Actinomycetota</taxon>
        <taxon>Actinomycetes</taxon>
        <taxon>Propionibacteriales</taxon>
        <taxon>Nocardioidaceae</taxon>
        <taxon>Nocardioides</taxon>
    </lineage>
</organism>
<dbReference type="InterPro" id="IPR051601">
    <property type="entry name" value="Serine_prot/Carboxylest_S33"/>
</dbReference>